<dbReference type="EMBL" id="JAWXYG010000007">
    <property type="protein sequence ID" value="KAK4267584.1"/>
    <property type="molecule type" value="Genomic_DNA"/>
</dbReference>
<feature type="domain" description="FAR1" evidence="2">
    <location>
        <begin position="22"/>
        <end position="108"/>
    </location>
</feature>
<name>A0AAE1JGG2_9FABA</name>
<keyword evidence="4" id="KW-1185">Reference proteome</keyword>
<dbReference type="Proteomes" id="UP001293593">
    <property type="component" value="Unassembled WGS sequence"/>
</dbReference>
<evidence type="ECO:0000313" key="4">
    <source>
        <dbReference type="Proteomes" id="UP001293593"/>
    </source>
</evidence>
<dbReference type="AlphaFoldDB" id="A0AAE1JGG2"/>
<evidence type="ECO:0000259" key="2">
    <source>
        <dbReference type="Pfam" id="PF03101"/>
    </source>
</evidence>
<feature type="domain" description="FAR1" evidence="2">
    <location>
        <begin position="156"/>
        <end position="242"/>
    </location>
</feature>
<dbReference type="PANTHER" id="PTHR46328">
    <property type="entry name" value="FAR-RED IMPAIRED RESPONSIVE (FAR1) FAMILY PROTEIN-RELATED"/>
    <property type="match status" value="1"/>
</dbReference>
<evidence type="ECO:0000313" key="3">
    <source>
        <dbReference type="EMBL" id="KAK4267584.1"/>
    </source>
</evidence>
<sequence>MEDEFKPTIGKEFGSLEEAWMFWNDYAKRTGFGARKYSGTKSKKDGETITYRYVCCKEGLRKENKAKSYTSRHRAETRTNCKAKMVVSRVNQKFKITRFDEEHNHPLDSQDTMHLLASQDTIHNQDLIVYKNLTVEDEFKPKIGQEFGSLEEAWMFWNDYARRTGFGARKFNGTKSRKNGETITYRYVCCKEGFRKEDKAEKYSSRHRAETRTNCKAKMIVSRVNQKFKITRFDEEHNHPLLTQDTMDLLASQRNVSQVDAHEIDLASESRLQQKDTLDLMSSLRYGQLLQTMVRLAAKASKTLEGFERVQRCIIELENCIPDGNEGDIAEPFENGRKGSRNKDVQTHEAPPSKRTKVNAKKDAPTQPPHPIEPPQIQYAFPPPASMR</sequence>
<reference evidence="3" key="1">
    <citation type="submission" date="2023-10" db="EMBL/GenBank/DDBJ databases">
        <title>Chromosome-level genome of the transformable northern wattle, Acacia crassicarpa.</title>
        <authorList>
            <person name="Massaro I."/>
            <person name="Sinha N.R."/>
            <person name="Poethig S."/>
            <person name="Leichty A.R."/>
        </authorList>
    </citation>
    <scope>NUCLEOTIDE SEQUENCE</scope>
    <source>
        <strain evidence="3">Acra3RX</strain>
        <tissue evidence="3">Leaf</tissue>
    </source>
</reference>
<feature type="compositionally biased region" description="Basic and acidic residues" evidence="1">
    <location>
        <begin position="334"/>
        <end position="347"/>
    </location>
</feature>
<accession>A0AAE1JGG2</accession>
<gene>
    <name evidence="3" type="ORF">QN277_024345</name>
</gene>
<dbReference type="InterPro" id="IPR004330">
    <property type="entry name" value="FAR1_DNA_bnd_dom"/>
</dbReference>
<organism evidence="3 4">
    <name type="scientific">Acacia crassicarpa</name>
    <name type="common">northern wattle</name>
    <dbReference type="NCBI Taxonomy" id="499986"/>
    <lineage>
        <taxon>Eukaryota</taxon>
        <taxon>Viridiplantae</taxon>
        <taxon>Streptophyta</taxon>
        <taxon>Embryophyta</taxon>
        <taxon>Tracheophyta</taxon>
        <taxon>Spermatophyta</taxon>
        <taxon>Magnoliopsida</taxon>
        <taxon>eudicotyledons</taxon>
        <taxon>Gunneridae</taxon>
        <taxon>Pentapetalae</taxon>
        <taxon>rosids</taxon>
        <taxon>fabids</taxon>
        <taxon>Fabales</taxon>
        <taxon>Fabaceae</taxon>
        <taxon>Caesalpinioideae</taxon>
        <taxon>mimosoid clade</taxon>
        <taxon>Acacieae</taxon>
        <taxon>Acacia</taxon>
    </lineage>
</organism>
<dbReference type="Pfam" id="PF03101">
    <property type="entry name" value="FAR1"/>
    <property type="match status" value="2"/>
</dbReference>
<comment type="caution">
    <text evidence="3">The sequence shown here is derived from an EMBL/GenBank/DDBJ whole genome shotgun (WGS) entry which is preliminary data.</text>
</comment>
<dbReference type="PANTHER" id="PTHR46328:SF34">
    <property type="entry name" value="PROTEIN FAR1-RELATED SEQUENCE 5-LIKE"/>
    <property type="match status" value="1"/>
</dbReference>
<evidence type="ECO:0000256" key="1">
    <source>
        <dbReference type="SAM" id="MobiDB-lite"/>
    </source>
</evidence>
<protein>
    <recommendedName>
        <fullName evidence="2">FAR1 domain-containing protein</fullName>
    </recommendedName>
</protein>
<feature type="region of interest" description="Disordered" evidence="1">
    <location>
        <begin position="324"/>
        <end position="388"/>
    </location>
</feature>
<proteinExistence type="predicted"/>